<reference evidence="1 2" key="1">
    <citation type="submission" date="2024-05" db="EMBL/GenBank/DDBJ databases">
        <title>A draft genome resource for the thread blight pathogen Marasmius tenuissimus strain MS-2.</title>
        <authorList>
            <person name="Yulfo-Soto G.E."/>
            <person name="Baruah I.K."/>
            <person name="Amoako-Attah I."/>
            <person name="Bukari Y."/>
            <person name="Meinhardt L.W."/>
            <person name="Bailey B.A."/>
            <person name="Cohen S.P."/>
        </authorList>
    </citation>
    <scope>NUCLEOTIDE SEQUENCE [LARGE SCALE GENOMIC DNA]</scope>
    <source>
        <strain evidence="1 2">MS-2</strain>
    </source>
</reference>
<gene>
    <name evidence="1" type="ORF">AAF712_008312</name>
</gene>
<proteinExistence type="predicted"/>
<evidence type="ECO:0008006" key="3">
    <source>
        <dbReference type="Google" id="ProtNLM"/>
    </source>
</evidence>
<dbReference type="Proteomes" id="UP001437256">
    <property type="component" value="Unassembled WGS sequence"/>
</dbReference>
<evidence type="ECO:0000313" key="1">
    <source>
        <dbReference type="EMBL" id="KAL0064765.1"/>
    </source>
</evidence>
<organism evidence="1 2">
    <name type="scientific">Marasmius tenuissimus</name>
    <dbReference type="NCBI Taxonomy" id="585030"/>
    <lineage>
        <taxon>Eukaryota</taxon>
        <taxon>Fungi</taxon>
        <taxon>Dikarya</taxon>
        <taxon>Basidiomycota</taxon>
        <taxon>Agaricomycotina</taxon>
        <taxon>Agaricomycetes</taxon>
        <taxon>Agaricomycetidae</taxon>
        <taxon>Agaricales</taxon>
        <taxon>Marasmiineae</taxon>
        <taxon>Marasmiaceae</taxon>
        <taxon>Marasmius</taxon>
    </lineage>
</organism>
<protein>
    <recommendedName>
        <fullName evidence="3">AB hydrolase-1 domain-containing protein</fullName>
    </recommendedName>
</protein>
<comment type="caution">
    <text evidence="1">The sequence shown here is derived from an EMBL/GenBank/DDBJ whole genome shotgun (WGS) entry which is preliminary data.</text>
</comment>
<dbReference type="SUPFAM" id="SSF53474">
    <property type="entry name" value="alpha/beta-Hydrolases"/>
    <property type="match status" value="1"/>
</dbReference>
<sequence>MLSVASKKGVRLVAIQRRPFPGSTSLSTDDLNTILTGGTEEGRAAYSEARGHEIALFVDKFIAKNDLPAVSSTKGGSILLGWSVGGIFPVLAIAHSKTLPNDVKKRLGAHIRSLIIYESAPMCFGLPMPSQNYSPLVDEAVPQNKRLQLFGQWCTGYFDHGNFTLETPHDPELLEWILHTPALVPTLYNIPVDKLDKLVTYGDDASTDLPFLFFFQNEHKKALIAALTDKEIASTFPNLKRAYLTGSKAPAFGIAGMWAIQDDKELAGATVEFKILPGGNHFTVWDEPEKVLDVAIALA</sequence>
<evidence type="ECO:0000313" key="2">
    <source>
        <dbReference type="Proteomes" id="UP001437256"/>
    </source>
</evidence>
<dbReference type="Gene3D" id="3.40.50.1820">
    <property type="entry name" value="alpha/beta hydrolase"/>
    <property type="match status" value="1"/>
</dbReference>
<dbReference type="InterPro" id="IPR029058">
    <property type="entry name" value="AB_hydrolase_fold"/>
</dbReference>
<name>A0ABR2ZTX9_9AGAR</name>
<keyword evidence="2" id="KW-1185">Reference proteome</keyword>
<accession>A0ABR2ZTX9</accession>
<dbReference type="EMBL" id="JBBXMP010000057">
    <property type="protein sequence ID" value="KAL0064765.1"/>
    <property type="molecule type" value="Genomic_DNA"/>
</dbReference>